<comment type="catalytic activity">
    <reaction evidence="6 7">
        <text>Release of N-terminal amino acids, preferentially methionine, from peptides and arylamides.</text>
        <dbReference type="EC" id="3.4.11.18"/>
    </reaction>
</comment>
<organism evidence="9 10">
    <name type="scientific">Candidatus Vogelbacteria bacterium RIFOXYD2_FULL_44_9</name>
    <dbReference type="NCBI Taxonomy" id="1802441"/>
    <lineage>
        <taxon>Bacteria</taxon>
        <taxon>Candidatus Vogeliibacteriota</taxon>
    </lineage>
</organism>
<comment type="caution">
    <text evidence="9">The sequence shown here is derived from an EMBL/GenBank/DDBJ whole genome shotgun (WGS) entry which is preliminary data.</text>
</comment>
<dbReference type="GO" id="GO:0004239">
    <property type="term" value="F:initiator methionyl aminopeptidase activity"/>
    <property type="evidence" value="ECO:0007669"/>
    <property type="project" value="UniProtKB-UniRule"/>
</dbReference>
<keyword evidence="4 6" id="KW-0479">Metal-binding</keyword>
<keyword evidence="5 6" id="KW-0378">Hydrolase</keyword>
<dbReference type="InterPro" id="IPR000994">
    <property type="entry name" value="Pept_M24"/>
</dbReference>
<evidence type="ECO:0000256" key="5">
    <source>
        <dbReference type="ARBA" id="ARBA00022801"/>
    </source>
</evidence>
<feature type="binding site" evidence="6">
    <location>
        <position position="100"/>
    </location>
    <ligand>
        <name>a divalent metal cation</name>
        <dbReference type="ChEBI" id="CHEBI:60240"/>
        <label>1</label>
    </ligand>
</feature>
<comment type="subunit">
    <text evidence="6">Monomer.</text>
</comment>
<dbReference type="GO" id="GO:0070006">
    <property type="term" value="F:metalloaminopeptidase activity"/>
    <property type="evidence" value="ECO:0007669"/>
    <property type="project" value="UniProtKB-UniRule"/>
</dbReference>
<dbReference type="Pfam" id="PF00557">
    <property type="entry name" value="Peptidase_M24"/>
    <property type="match status" value="1"/>
</dbReference>
<dbReference type="CDD" id="cd01086">
    <property type="entry name" value="MetAP1"/>
    <property type="match status" value="1"/>
</dbReference>
<evidence type="ECO:0000256" key="3">
    <source>
        <dbReference type="ARBA" id="ARBA00022670"/>
    </source>
</evidence>
<dbReference type="HAMAP" id="MF_01974">
    <property type="entry name" value="MetAP_1"/>
    <property type="match status" value="1"/>
</dbReference>
<accession>A0A1G2QN03</accession>
<dbReference type="PANTHER" id="PTHR43330:SF27">
    <property type="entry name" value="METHIONINE AMINOPEPTIDASE"/>
    <property type="match status" value="1"/>
</dbReference>
<feature type="binding site" evidence="6">
    <location>
        <position position="111"/>
    </location>
    <ligand>
        <name>a divalent metal cation</name>
        <dbReference type="ChEBI" id="CHEBI:60240"/>
        <label>1</label>
    </ligand>
</feature>
<dbReference type="Proteomes" id="UP000177140">
    <property type="component" value="Unassembled WGS sequence"/>
</dbReference>
<dbReference type="SUPFAM" id="SSF55920">
    <property type="entry name" value="Creatinase/aminopeptidase"/>
    <property type="match status" value="1"/>
</dbReference>
<feature type="binding site" evidence="6">
    <location>
        <position position="111"/>
    </location>
    <ligand>
        <name>a divalent metal cation</name>
        <dbReference type="ChEBI" id="CHEBI:60240"/>
        <label>2</label>
        <note>catalytic</note>
    </ligand>
</feature>
<dbReference type="EC" id="3.4.11.18" evidence="6 7"/>
<evidence type="ECO:0000256" key="1">
    <source>
        <dbReference type="ARBA" id="ARBA00002521"/>
    </source>
</evidence>
<protein>
    <recommendedName>
        <fullName evidence="6 7">Methionine aminopeptidase</fullName>
        <shortName evidence="6">MAP</shortName>
        <shortName evidence="6">MetAP</shortName>
        <ecNumber evidence="6 7">3.4.11.18</ecNumber>
    </recommendedName>
    <alternativeName>
        <fullName evidence="6">Peptidase M</fullName>
    </alternativeName>
</protein>
<evidence type="ECO:0000313" key="10">
    <source>
        <dbReference type="Proteomes" id="UP000177140"/>
    </source>
</evidence>
<dbReference type="InterPro" id="IPR036005">
    <property type="entry name" value="Creatinase/aminopeptidase-like"/>
</dbReference>
<dbReference type="GO" id="GO:0005829">
    <property type="term" value="C:cytosol"/>
    <property type="evidence" value="ECO:0007669"/>
    <property type="project" value="TreeGrafter"/>
</dbReference>
<dbReference type="GO" id="GO:0006508">
    <property type="term" value="P:proteolysis"/>
    <property type="evidence" value="ECO:0007669"/>
    <property type="project" value="UniProtKB-KW"/>
</dbReference>
<feature type="binding site" evidence="6">
    <location>
        <position position="181"/>
    </location>
    <ligand>
        <name>substrate</name>
    </ligand>
</feature>
<evidence type="ECO:0000256" key="2">
    <source>
        <dbReference type="ARBA" id="ARBA00022438"/>
    </source>
</evidence>
<keyword evidence="3 6" id="KW-0645">Protease</keyword>
<evidence type="ECO:0000256" key="7">
    <source>
        <dbReference type="RuleBase" id="RU003653"/>
    </source>
</evidence>
<keyword evidence="2 6" id="KW-0031">Aminopeptidase</keyword>
<comment type="function">
    <text evidence="1 6">Removes the N-terminal methionine from nascent proteins. The N-terminal methionine is often cleaved when the second residue in the primary sequence is small and uncharged (Met-Ala-, Cys, Gly, Pro, Ser, Thr, or Val). Requires deformylation of the N(alpha)-formylated initiator methionine before it can be hydrolyzed.</text>
</comment>
<dbReference type="PRINTS" id="PR00599">
    <property type="entry name" value="MAPEPTIDASE"/>
</dbReference>
<evidence type="ECO:0000259" key="8">
    <source>
        <dbReference type="Pfam" id="PF00557"/>
    </source>
</evidence>
<feature type="binding site" evidence="6">
    <location>
        <position position="207"/>
    </location>
    <ligand>
        <name>a divalent metal cation</name>
        <dbReference type="ChEBI" id="CHEBI:60240"/>
        <label>2</label>
        <note>catalytic</note>
    </ligand>
</feature>
<dbReference type="PANTHER" id="PTHR43330">
    <property type="entry name" value="METHIONINE AMINOPEPTIDASE"/>
    <property type="match status" value="1"/>
</dbReference>
<dbReference type="NCBIfam" id="TIGR00500">
    <property type="entry name" value="met_pdase_I"/>
    <property type="match status" value="1"/>
</dbReference>
<feature type="binding site" evidence="6">
    <location>
        <position position="174"/>
    </location>
    <ligand>
        <name>a divalent metal cation</name>
        <dbReference type="ChEBI" id="CHEBI:60240"/>
        <label>2</label>
        <note>catalytic</note>
    </ligand>
</feature>
<feature type="binding site" evidence="6">
    <location>
        <position position="238"/>
    </location>
    <ligand>
        <name>a divalent metal cation</name>
        <dbReference type="ChEBI" id="CHEBI:60240"/>
        <label>2</label>
        <note>catalytic</note>
    </ligand>
</feature>
<name>A0A1G2QN03_9BACT</name>
<comment type="cofactor">
    <cofactor evidence="6">
        <name>Co(2+)</name>
        <dbReference type="ChEBI" id="CHEBI:48828"/>
    </cofactor>
    <cofactor evidence="6">
        <name>Zn(2+)</name>
        <dbReference type="ChEBI" id="CHEBI:29105"/>
    </cofactor>
    <cofactor evidence="6">
        <name>Mn(2+)</name>
        <dbReference type="ChEBI" id="CHEBI:29035"/>
    </cofactor>
    <cofactor evidence="6">
        <name>Fe(2+)</name>
        <dbReference type="ChEBI" id="CHEBI:29033"/>
    </cofactor>
    <text evidence="6">Binds 2 divalent metal cations per subunit. Has a high-affinity and a low affinity metal-binding site. The true nature of the physiological cofactor is under debate. The enzyme is active with cobalt, zinc, manganese or divalent iron ions. Most likely, methionine aminopeptidases function as mononuclear Fe(2+)-metalloproteases under physiological conditions, and the catalytically relevant metal-binding site has been assigned to the histidine-containing high-affinity site.</text>
</comment>
<feature type="binding site" evidence="6">
    <location>
        <position position="238"/>
    </location>
    <ligand>
        <name>a divalent metal cation</name>
        <dbReference type="ChEBI" id="CHEBI:60240"/>
        <label>1</label>
    </ligand>
</feature>
<feature type="domain" description="Peptidase M24" evidence="8">
    <location>
        <begin position="13"/>
        <end position="245"/>
    </location>
</feature>
<dbReference type="Gene3D" id="3.90.230.10">
    <property type="entry name" value="Creatinase/methionine aminopeptidase superfamily"/>
    <property type="match status" value="1"/>
</dbReference>
<dbReference type="InterPro" id="IPR002467">
    <property type="entry name" value="Pept_M24A_MAP1"/>
</dbReference>
<dbReference type="EMBL" id="MHTM01000025">
    <property type="protein sequence ID" value="OHA61995.1"/>
    <property type="molecule type" value="Genomic_DNA"/>
</dbReference>
<proteinExistence type="inferred from homology"/>
<reference evidence="9 10" key="1">
    <citation type="journal article" date="2016" name="Nat. Commun.">
        <title>Thousands of microbial genomes shed light on interconnected biogeochemical processes in an aquifer system.</title>
        <authorList>
            <person name="Anantharaman K."/>
            <person name="Brown C.T."/>
            <person name="Hug L.A."/>
            <person name="Sharon I."/>
            <person name="Castelle C.J."/>
            <person name="Probst A.J."/>
            <person name="Thomas B.C."/>
            <person name="Singh A."/>
            <person name="Wilkins M.J."/>
            <person name="Karaoz U."/>
            <person name="Brodie E.L."/>
            <person name="Williams K.H."/>
            <person name="Hubbard S.S."/>
            <person name="Banfield J.F."/>
        </authorList>
    </citation>
    <scope>NUCLEOTIDE SEQUENCE [LARGE SCALE GENOMIC DNA]</scope>
</reference>
<sequence>MITIKTPQDIATLKAGGKILAEVLAEVAKKAVAGVKTFELDALAYELIAKAGGRPAFLHYQPEGSPSDYPASLCVSINDEIVHGIPSDRQLKNGDIVGLDLGLEYKGLFTDMAVTVAIGKVSPEDKKLINVAKQALAVGINAIKPGVRVGDVGHAIESYVKKEGLNVVRGLAGHGVGYAPHEDPFIPNYGKAGTGEVIEAGMVLAIEPMVTAGSGAIKLLSDDWTFVTKTGLRSSHYEQTVVVTEQGAEIITKN</sequence>
<dbReference type="AlphaFoldDB" id="A0A1G2QN03"/>
<evidence type="ECO:0000313" key="9">
    <source>
        <dbReference type="EMBL" id="OHA61995.1"/>
    </source>
</evidence>
<dbReference type="GO" id="GO:0046872">
    <property type="term" value="F:metal ion binding"/>
    <property type="evidence" value="ECO:0007669"/>
    <property type="project" value="UniProtKB-UniRule"/>
</dbReference>
<evidence type="ECO:0000256" key="6">
    <source>
        <dbReference type="HAMAP-Rule" id="MF_01974"/>
    </source>
</evidence>
<feature type="binding site" evidence="6">
    <location>
        <position position="83"/>
    </location>
    <ligand>
        <name>substrate</name>
    </ligand>
</feature>
<evidence type="ECO:0000256" key="4">
    <source>
        <dbReference type="ARBA" id="ARBA00022723"/>
    </source>
</evidence>
<dbReference type="InterPro" id="IPR001714">
    <property type="entry name" value="Pept_M24_MAP"/>
</dbReference>
<comment type="similarity">
    <text evidence="6">Belongs to the peptidase M24A family. Methionine aminopeptidase type 1 subfamily.</text>
</comment>
<gene>
    <name evidence="6" type="primary">map</name>
    <name evidence="9" type="ORF">A2556_03005</name>
</gene>